<protein>
    <submittedName>
        <fullName evidence="1">Uncharacterized protein</fullName>
    </submittedName>
</protein>
<sequence>MEQAIKKDDRTAGIILIFLRPRHKTTPSSKIDKYCLTPS</sequence>
<dbReference type="Proteomes" id="UP000013041">
    <property type="component" value="Unassembled WGS sequence"/>
</dbReference>
<gene>
    <name evidence="1" type="ORF">HMPREF1097_02330</name>
</gene>
<dbReference type="AlphaFoldDB" id="N9ZFZ2"/>
<reference evidence="1 2" key="1">
    <citation type="submission" date="2013-01" db="EMBL/GenBank/DDBJ databases">
        <title>The Genome Sequence of Clostridium bolteae 90B8.</title>
        <authorList>
            <consortium name="The Broad Institute Genome Sequencing Platform"/>
            <person name="Earl A."/>
            <person name="Ward D."/>
            <person name="Feldgarden M."/>
            <person name="Gevers D."/>
            <person name="Courvalin P."/>
            <person name="Lambert T."/>
            <person name="Walker B."/>
            <person name="Young S.K."/>
            <person name="Zeng Q."/>
            <person name="Gargeya S."/>
            <person name="Fitzgerald M."/>
            <person name="Haas B."/>
            <person name="Abouelleil A."/>
            <person name="Alvarado L."/>
            <person name="Arachchi H.M."/>
            <person name="Berlin A.M."/>
            <person name="Chapman S.B."/>
            <person name="Dewar J."/>
            <person name="Goldberg J."/>
            <person name="Griggs A."/>
            <person name="Gujja S."/>
            <person name="Hansen M."/>
            <person name="Howarth C."/>
            <person name="Imamovic A."/>
            <person name="Larimer J."/>
            <person name="McCowan C."/>
            <person name="Murphy C."/>
            <person name="Neiman D."/>
            <person name="Pearson M."/>
            <person name="Priest M."/>
            <person name="Roberts A."/>
            <person name="Saif S."/>
            <person name="Shea T."/>
            <person name="Sisk P."/>
            <person name="Sykes S."/>
            <person name="Wortman J."/>
            <person name="Nusbaum C."/>
            <person name="Birren B."/>
        </authorList>
    </citation>
    <scope>NUCLEOTIDE SEQUENCE [LARGE SCALE GENOMIC DNA]</scope>
    <source>
        <strain evidence="1 2">90B8</strain>
    </source>
</reference>
<name>N9ZFZ2_9FIRM</name>
<dbReference type="EMBL" id="AGYG01000017">
    <property type="protein sequence ID" value="ENZ38775.1"/>
    <property type="molecule type" value="Genomic_DNA"/>
</dbReference>
<evidence type="ECO:0000313" key="1">
    <source>
        <dbReference type="EMBL" id="ENZ38775.1"/>
    </source>
</evidence>
<evidence type="ECO:0000313" key="2">
    <source>
        <dbReference type="Proteomes" id="UP000013041"/>
    </source>
</evidence>
<comment type="caution">
    <text evidence="1">The sequence shown here is derived from an EMBL/GenBank/DDBJ whole genome shotgun (WGS) entry which is preliminary data.</text>
</comment>
<dbReference type="HOGENOM" id="CLU_3307229_0_0_9"/>
<proteinExistence type="predicted"/>
<accession>N9ZFZ2</accession>
<organism evidence="1 2">
    <name type="scientific">Enterocloster bolteae 90B8</name>
    <dbReference type="NCBI Taxonomy" id="997897"/>
    <lineage>
        <taxon>Bacteria</taxon>
        <taxon>Bacillati</taxon>
        <taxon>Bacillota</taxon>
        <taxon>Clostridia</taxon>
        <taxon>Lachnospirales</taxon>
        <taxon>Lachnospiraceae</taxon>
        <taxon>Enterocloster</taxon>
    </lineage>
</organism>
<dbReference type="PATRIC" id="fig|997897.5.peg.2480"/>